<dbReference type="EMBL" id="JAINUF010000007">
    <property type="protein sequence ID" value="KAJ8353427.1"/>
    <property type="molecule type" value="Genomic_DNA"/>
</dbReference>
<protein>
    <submittedName>
        <fullName evidence="2">Uncharacterized protein</fullName>
    </submittedName>
</protein>
<comment type="caution">
    <text evidence="2">The sequence shown here is derived from an EMBL/GenBank/DDBJ whole genome shotgun (WGS) entry which is preliminary data.</text>
</comment>
<gene>
    <name evidence="2" type="ORF">SKAU_G00209940</name>
</gene>
<dbReference type="Proteomes" id="UP001152622">
    <property type="component" value="Chromosome 7"/>
</dbReference>
<dbReference type="Gene3D" id="2.30.30.850">
    <property type="match status" value="1"/>
</dbReference>
<evidence type="ECO:0000313" key="2">
    <source>
        <dbReference type="EMBL" id="KAJ8353427.1"/>
    </source>
</evidence>
<name>A0A9Q1F8W6_SYNKA</name>
<sequence length="70" mass="7756">MDNSKETGKEIEEEEAMGGAPEMGKEEELNPMCAEDVILSTPTTVKVTGRSGWIHLNHCTRGEDHADRQK</sequence>
<feature type="compositionally biased region" description="Basic and acidic residues" evidence="1">
    <location>
        <begin position="1"/>
        <end position="10"/>
    </location>
</feature>
<feature type="region of interest" description="Disordered" evidence="1">
    <location>
        <begin position="1"/>
        <end position="28"/>
    </location>
</feature>
<accession>A0A9Q1F8W6</accession>
<evidence type="ECO:0000256" key="1">
    <source>
        <dbReference type="SAM" id="MobiDB-lite"/>
    </source>
</evidence>
<reference evidence="2" key="1">
    <citation type="journal article" date="2023" name="Science">
        <title>Genome structures resolve the early diversification of teleost fishes.</title>
        <authorList>
            <person name="Parey E."/>
            <person name="Louis A."/>
            <person name="Montfort J."/>
            <person name="Bouchez O."/>
            <person name="Roques C."/>
            <person name="Iampietro C."/>
            <person name="Lluch J."/>
            <person name="Castinel A."/>
            <person name="Donnadieu C."/>
            <person name="Desvignes T."/>
            <person name="Floi Bucao C."/>
            <person name="Jouanno E."/>
            <person name="Wen M."/>
            <person name="Mejri S."/>
            <person name="Dirks R."/>
            <person name="Jansen H."/>
            <person name="Henkel C."/>
            <person name="Chen W.J."/>
            <person name="Zahm M."/>
            <person name="Cabau C."/>
            <person name="Klopp C."/>
            <person name="Thompson A.W."/>
            <person name="Robinson-Rechavi M."/>
            <person name="Braasch I."/>
            <person name="Lecointre G."/>
            <person name="Bobe J."/>
            <person name="Postlethwait J.H."/>
            <person name="Berthelot C."/>
            <person name="Roest Crollius H."/>
            <person name="Guiguen Y."/>
        </authorList>
    </citation>
    <scope>NUCLEOTIDE SEQUENCE</scope>
    <source>
        <strain evidence="2">WJC10195</strain>
    </source>
</reference>
<proteinExistence type="predicted"/>
<dbReference type="AlphaFoldDB" id="A0A9Q1F8W6"/>
<keyword evidence="3" id="KW-1185">Reference proteome</keyword>
<organism evidence="2 3">
    <name type="scientific">Synaphobranchus kaupii</name>
    <name type="common">Kaup's arrowtooth eel</name>
    <dbReference type="NCBI Taxonomy" id="118154"/>
    <lineage>
        <taxon>Eukaryota</taxon>
        <taxon>Metazoa</taxon>
        <taxon>Chordata</taxon>
        <taxon>Craniata</taxon>
        <taxon>Vertebrata</taxon>
        <taxon>Euteleostomi</taxon>
        <taxon>Actinopterygii</taxon>
        <taxon>Neopterygii</taxon>
        <taxon>Teleostei</taxon>
        <taxon>Anguilliformes</taxon>
        <taxon>Synaphobranchidae</taxon>
        <taxon>Synaphobranchus</taxon>
    </lineage>
</organism>
<evidence type="ECO:0000313" key="3">
    <source>
        <dbReference type="Proteomes" id="UP001152622"/>
    </source>
</evidence>